<protein>
    <recommendedName>
        <fullName evidence="3">Vacuolar protein sorting-associated protein 52 homolog</fullName>
    </recommendedName>
</protein>
<dbReference type="Proteomes" id="UP001461498">
    <property type="component" value="Unassembled WGS sequence"/>
</dbReference>
<dbReference type="GO" id="GO:0032456">
    <property type="term" value="P:endocytic recycling"/>
    <property type="evidence" value="ECO:0007669"/>
    <property type="project" value="TreeGrafter"/>
</dbReference>
<sequence>MDRNLECYLEDDEVQEVLQSGTDLRQYSKQIEKQLKDAENKSIQDYIKESQNIVSLHNQIAACDNILERMESMLLSFQSDLGSISSEIVYLQRKSIIMSQQLHNRQAVRGQLSQFIDDMVVPESLINGIMDIPVTDKEFLNQLSTLNHKISFVKEQSFKEVKCCQDVREILEKLKVKAVSKIRSYLLEQISKFRKPMANYQVPQNAMLKYKLFFEFVSSNERAVAQEIYAEYVDTMSKIYYSYFKSYSSLLSKLTYENAATKDDLMGVEETGSRGLFNKGSLKQKNTVFTIGSRADVLTILLEAPIIIPHSAQKNENRYPYEALFRSEQYALVDNACREYLFICEFFMVKDSAAMDLFSAIMGKTLYLLVKNLEAYVNTSYDTISLFLCIQLVLRYQMLCHKRAVPALDSYWDTLQDILCPRFSYVFRLNIQSIKDCDATKFGKEMKPHYIARRYAEFSGAIVSISESYPNELVSRLLAQLLEEVQLFMLRMAAIFPLRSHQLVFLINNYDMILGILMERTRENCKEVETIRELLSQCSTEYVEEVLSPHFGGIIQFVKEFESYLDKPDQLKKIESKALSLVQSFSNTWKQSLDLLNKEILSSYPSLVTGSSLLQLALAHFLQYYERFHKLLTPTVRAQLVNIHHIKVEIKKYKTNFS</sequence>
<evidence type="ECO:0000313" key="10">
    <source>
        <dbReference type="Proteomes" id="UP001461498"/>
    </source>
</evidence>
<dbReference type="GO" id="GO:0007041">
    <property type="term" value="P:lysosomal transport"/>
    <property type="evidence" value="ECO:0007669"/>
    <property type="project" value="TreeGrafter"/>
</dbReference>
<dbReference type="Pfam" id="PF20655">
    <property type="entry name" value="Vps52_C"/>
    <property type="match status" value="1"/>
</dbReference>
<evidence type="ECO:0000256" key="5">
    <source>
        <dbReference type="ARBA" id="ARBA00022927"/>
    </source>
</evidence>
<proteinExistence type="inferred from homology"/>
<dbReference type="GO" id="GO:0019905">
    <property type="term" value="F:syntaxin binding"/>
    <property type="evidence" value="ECO:0007669"/>
    <property type="project" value="TreeGrafter"/>
</dbReference>
<gene>
    <name evidence="9" type="ORF">O3M35_004846</name>
</gene>
<name>A0AAW1DJU2_9HEMI</name>
<comment type="similarity">
    <text evidence="2">Belongs to the VPS52 family.</text>
</comment>
<keyword evidence="5" id="KW-0653">Protein transport</keyword>
<evidence type="ECO:0000256" key="3">
    <source>
        <dbReference type="ARBA" id="ARBA00017083"/>
    </source>
</evidence>
<feature type="domain" description="Vps52 C-terminal" evidence="8">
    <location>
        <begin position="234"/>
        <end position="543"/>
    </location>
</feature>
<dbReference type="AlphaFoldDB" id="A0AAW1DJU2"/>
<evidence type="ECO:0000259" key="8">
    <source>
        <dbReference type="Pfam" id="PF20655"/>
    </source>
</evidence>
<keyword evidence="10" id="KW-1185">Reference proteome</keyword>
<evidence type="ECO:0000313" key="9">
    <source>
        <dbReference type="EMBL" id="KAK9509965.1"/>
    </source>
</evidence>
<evidence type="ECO:0000256" key="2">
    <source>
        <dbReference type="ARBA" id="ARBA00008180"/>
    </source>
</evidence>
<dbReference type="EMBL" id="JAPXFL010000002">
    <property type="protein sequence ID" value="KAK9509965.1"/>
    <property type="molecule type" value="Genomic_DNA"/>
</dbReference>
<comment type="subcellular location">
    <subcellularLocation>
        <location evidence="1">Golgi apparatus</location>
        <location evidence="1">trans-Golgi network</location>
    </subcellularLocation>
</comment>
<dbReference type="GO" id="GO:0005829">
    <property type="term" value="C:cytosol"/>
    <property type="evidence" value="ECO:0007669"/>
    <property type="project" value="GOC"/>
</dbReference>
<dbReference type="InterPro" id="IPR007258">
    <property type="entry name" value="Vps52"/>
</dbReference>
<dbReference type="InterPro" id="IPR048319">
    <property type="entry name" value="Vps52_CC"/>
</dbReference>
<keyword evidence="4" id="KW-0813">Transport</keyword>
<dbReference type="InterPro" id="IPR048361">
    <property type="entry name" value="Vps52_C"/>
</dbReference>
<evidence type="ECO:0000256" key="1">
    <source>
        <dbReference type="ARBA" id="ARBA00004601"/>
    </source>
</evidence>
<organism evidence="9 10">
    <name type="scientific">Rhynocoris fuscipes</name>
    <dbReference type="NCBI Taxonomy" id="488301"/>
    <lineage>
        <taxon>Eukaryota</taxon>
        <taxon>Metazoa</taxon>
        <taxon>Ecdysozoa</taxon>
        <taxon>Arthropoda</taxon>
        <taxon>Hexapoda</taxon>
        <taxon>Insecta</taxon>
        <taxon>Pterygota</taxon>
        <taxon>Neoptera</taxon>
        <taxon>Paraneoptera</taxon>
        <taxon>Hemiptera</taxon>
        <taxon>Heteroptera</taxon>
        <taxon>Panheteroptera</taxon>
        <taxon>Cimicomorpha</taxon>
        <taxon>Reduviidae</taxon>
        <taxon>Harpactorinae</taxon>
        <taxon>Harpactorini</taxon>
        <taxon>Rhynocoris</taxon>
    </lineage>
</organism>
<keyword evidence="6" id="KW-0333">Golgi apparatus</keyword>
<reference evidence="9 10" key="1">
    <citation type="submission" date="2022-12" db="EMBL/GenBank/DDBJ databases">
        <title>Chromosome-level genome assembly of true bugs.</title>
        <authorList>
            <person name="Ma L."/>
            <person name="Li H."/>
        </authorList>
    </citation>
    <scope>NUCLEOTIDE SEQUENCE [LARGE SCALE GENOMIC DNA]</scope>
    <source>
        <strain evidence="9">Lab_2022b</strain>
    </source>
</reference>
<dbReference type="GO" id="GO:0000938">
    <property type="term" value="C:GARP complex"/>
    <property type="evidence" value="ECO:0007669"/>
    <property type="project" value="TreeGrafter"/>
</dbReference>
<dbReference type="Pfam" id="PF04129">
    <property type="entry name" value="Vps52_CC"/>
    <property type="match status" value="1"/>
</dbReference>
<feature type="domain" description="Vps52 coiled-coil" evidence="7">
    <location>
        <begin position="45"/>
        <end position="217"/>
    </location>
</feature>
<dbReference type="GO" id="GO:0006896">
    <property type="term" value="P:Golgi to vacuole transport"/>
    <property type="evidence" value="ECO:0007669"/>
    <property type="project" value="TreeGrafter"/>
</dbReference>
<dbReference type="PANTHER" id="PTHR14190">
    <property type="entry name" value="SUPPRESSOR OF ACTIN MUTATIONS 2/VACUOLAR PROTEIN SORTING 52"/>
    <property type="match status" value="1"/>
</dbReference>
<accession>A0AAW1DJU2</accession>
<evidence type="ECO:0000259" key="7">
    <source>
        <dbReference type="Pfam" id="PF04129"/>
    </source>
</evidence>
<evidence type="ECO:0000256" key="4">
    <source>
        <dbReference type="ARBA" id="ARBA00022448"/>
    </source>
</evidence>
<evidence type="ECO:0000256" key="6">
    <source>
        <dbReference type="ARBA" id="ARBA00023034"/>
    </source>
</evidence>
<dbReference type="PANTHER" id="PTHR14190:SF7">
    <property type="entry name" value="VACUOLAR PROTEIN SORTING-ASSOCIATED PROTEIN 52 HOMOLOG"/>
    <property type="match status" value="1"/>
</dbReference>
<dbReference type="GO" id="GO:0015031">
    <property type="term" value="P:protein transport"/>
    <property type="evidence" value="ECO:0007669"/>
    <property type="project" value="UniProtKB-KW"/>
</dbReference>
<dbReference type="GO" id="GO:0042147">
    <property type="term" value="P:retrograde transport, endosome to Golgi"/>
    <property type="evidence" value="ECO:0007669"/>
    <property type="project" value="TreeGrafter"/>
</dbReference>
<comment type="caution">
    <text evidence="9">The sequence shown here is derived from an EMBL/GenBank/DDBJ whole genome shotgun (WGS) entry which is preliminary data.</text>
</comment>